<dbReference type="Proteomes" id="UP001055439">
    <property type="component" value="Chromosome 2"/>
</dbReference>
<dbReference type="AlphaFoldDB" id="A0A9E7JQM9"/>
<evidence type="ECO:0000256" key="1">
    <source>
        <dbReference type="SAM" id="MobiDB-lite"/>
    </source>
</evidence>
<sequence length="90" mass="10345">MDGEDIRTRRPYALLCLIFNLTIGSCRERDSEVEDNGFKSSREKELIEGLKKLYDREGKWQSSRALGVEKSSKPKRKSEKGESHGRTLVN</sequence>
<feature type="region of interest" description="Disordered" evidence="1">
    <location>
        <begin position="62"/>
        <end position="90"/>
    </location>
</feature>
<reference evidence="2" key="1">
    <citation type="submission" date="2022-05" db="EMBL/GenBank/DDBJ databases">
        <title>The Musa troglodytarum L. genome provides insights into the mechanism of non-climacteric behaviour and enrichment of carotenoids.</title>
        <authorList>
            <person name="Wang J."/>
        </authorList>
    </citation>
    <scope>NUCLEOTIDE SEQUENCE</scope>
    <source>
        <tissue evidence="2">Leaf</tissue>
    </source>
</reference>
<evidence type="ECO:0000313" key="2">
    <source>
        <dbReference type="EMBL" id="URD90392.1"/>
    </source>
</evidence>
<organism evidence="2 3">
    <name type="scientific">Musa troglodytarum</name>
    <name type="common">fe'i banana</name>
    <dbReference type="NCBI Taxonomy" id="320322"/>
    <lineage>
        <taxon>Eukaryota</taxon>
        <taxon>Viridiplantae</taxon>
        <taxon>Streptophyta</taxon>
        <taxon>Embryophyta</taxon>
        <taxon>Tracheophyta</taxon>
        <taxon>Spermatophyta</taxon>
        <taxon>Magnoliopsida</taxon>
        <taxon>Liliopsida</taxon>
        <taxon>Zingiberales</taxon>
        <taxon>Musaceae</taxon>
        <taxon>Musa</taxon>
    </lineage>
</organism>
<keyword evidence="3" id="KW-1185">Reference proteome</keyword>
<accession>A0A9E7JQM9</accession>
<gene>
    <name evidence="2" type="ORF">MUK42_33178</name>
</gene>
<proteinExistence type="predicted"/>
<evidence type="ECO:0000313" key="3">
    <source>
        <dbReference type="Proteomes" id="UP001055439"/>
    </source>
</evidence>
<dbReference type="PROSITE" id="PS51257">
    <property type="entry name" value="PROKAR_LIPOPROTEIN"/>
    <property type="match status" value="1"/>
</dbReference>
<name>A0A9E7JQM9_9LILI</name>
<dbReference type="EMBL" id="CP097504">
    <property type="protein sequence ID" value="URD90392.1"/>
    <property type="molecule type" value="Genomic_DNA"/>
</dbReference>
<protein>
    <submittedName>
        <fullName evidence="2">Uncharacterized protein</fullName>
    </submittedName>
</protein>
<feature type="compositionally biased region" description="Basic and acidic residues" evidence="1">
    <location>
        <begin position="79"/>
        <end position="90"/>
    </location>
</feature>